<feature type="domain" description="DUF4140" evidence="3">
    <location>
        <begin position="14"/>
        <end position="112"/>
    </location>
</feature>
<dbReference type="AlphaFoldDB" id="A0A166L5N3"/>
<feature type="region of interest" description="Disordered" evidence="1">
    <location>
        <begin position="341"/>
        <end position="368"/>
    </location>
</feature>
<dbReference type="SUPFAM" id="SSF81995">
    <property type="entry name" value="beta-sandwich domain of Sec23/24"/>
    <property type="match status" value="1"/>
</dbReference>
<gene>
    <name evidence="4" type="ORF">FIBSPDRAFT_919307</name>
</gene>
<feature type="compositionally biased region" description="Polar residues" evidence="1">
    <location>
        <begin position="357"/>
        <end position="368"/>
    </location>
</feature>
<dbReference type="Proteomes" id="UP000076532">
    <property type="component" value="Unassembled WGS sequence"/>
</dbReference>
<accession>A0A166L5N3</accession>
<dbReference type="InterPro" id="IPR025554">
    <property type="entry name" value="DUF4140"/>
</dbReference>
<name>A0A166L5N3_9AGAM</name>
<evidence type="ECO:0008006" key="6">
    <source>
        <dbReference type="Google" id="ProtNLM"/>
    </source>
</evidence>
<proteinExistence type="predicted"/>
<dbReference type="NCBIfam" id="TIGR02231">
    <property type="entry name" value="mucoidy inhibitor MuiA family protein"/>
    <property type="match status" value="1"/>
</dbReference>
<evidence type="ECO:0000259" key="2">
    <source>
        <dbReference type="Pfam" id="PF13598"/>
    </source>
</evidence>
<dbReference type="PANTHER" id="PTHR31005">
    <property type="entry name" value="DUF4139 DOMAIN-CONTAINING PROTEIN"/>
    <property type="match status" value="1"/>
</dbReference>
<dbReference type="PANTHER" id="PTHR31005:SF8">
    <property type="entry name" value="DUF4139 DOMAIN-CONTAINING PROTEIN"/>
    <property type="match status" value="1"/>
</dbReference>
<reference evidence="4 5" key="1">
    <citation type="journal article" date="2016" name="Mol. Biol. Evol.">
        <title>Comparative Genomics of Early-Diverging Mushroom-Forming Fungi Provides Insights into the Origins of Lignocellulose Decay Capabilities.</title>
        <authorList>
            <person name="Nagy L.G."/>
            <person name="Riley R."/>
            <person name="Tritt A."/>
            <person name="Adam C."/>
            <person name="Daum C."/>
            <person name="Floudas D."/>
            <person name="Sun H."/>
            <person name="Yadav J.S."/>
            <person name="Pangilinan J."/>
            <person name="Larsson K.H."/>
            <person name="Matsuura K."/>
            <person name="Barry K."/>
            <person name="Labutti K."/>
            <person name="Kuo R."/>
            <person name="Ohm R.A."/>
            <person name="Bhattacharya S.S."/>
            <person name="Shirouzu T."/>
            <person name="Yoshinaga Y."/>
            <person name="Martin F.M."/>
            <person name="Grigoriev I.V."/>
            <person name="Hibbett D.S."/>
        </authorList>
    </citation>
    <scope>NUCLEOTIDE SEQUENCE [LARGE SCALE GENOMIC DNA]</scope>
    <source>
        <strain evidence="4 5">CBS 109695</strain>
    </source>
</reference>
<feature type="compositionally biased region" description="Low complexity" evidence="1">
    <location>
        <begin position="341"/>
        <end position="352"/>
    </location>
</feature>
<dbReference type="Pfam" id="PF13600">
    <property type="entry name" value="DUF4140"/>
    <property type="match status" value="1"/>
</dbReference>
<sequence length="674" mass="72414">MQKISAADHPLKSVTIFKSSKAEVNRTFSLKLKAGQNKIQISGLSSVIDTESVRISGLNEARLFDVVCTVEQQQTGDHPSEVMRLLSSKKSGLEGQKRVLEHQADLLVSYAKTLTGEHVSPDAMGEFLQNFAARGSENLDAVSEIDEKLVEIRQQIAQETAKAALKTGEARGQVTVVVVAAADMNVDLKLAYIVHGAVWHPNYELHATTENGKPSSAVALHYRARITQNTGEDWANTALTLSTVNTDLVARSVPRLNAARIRQSGAGFLRNNIFGVPSASNNSKPAQAHPGLFGNPAFGQTVTGGGLFGSMGIQQQQQPQQQQQYQQQQQQQHQQQQQQLLQQQQQQQAPPQGLFGNVSSSAFGAPQPSSSGAFGVFGNTGLFGGGGNVHAHEAAPAGSGSTTEPAPAESEEESFEEINGPGSTEPTTIVTESPLSISYAVEGQSTIPSDGVAHQVPVATLSFDSKVTYVCCPKIDARVFLQCEVKNTSEFRLLPGPVSVFLDDSYVSRTSIHDVNPADTFDCTLGADPSTFISYIRTFKTVRNDAGAFGEPHNTTTYTNATSIHNKHRFALAALIVRDIIPLTDDKRIKVHLRKPDGLADAKEGEVVDLKETIPGLKVRWSPSGDGKGGEKEGRFEFLLNIEAGAKAKVESGWEVKAPADVKWHESAGGFACP</sequence>
<evidence type="ECO:0000259" key="3">
    <source>
        <dbReference type="Pfam" id="PF13600"/>
    </source>
</evidence>
<organism evidence="4 5">
    <name type="scientific">Athelia psychrophila</name>
    <dbReference type="NCBI Taxonomy" id="1759441"/>
    <lineage>
        <taxon>Eukaryota</taxon>
        <taxon>Fungi</taxon>
        <taxon>Dikarya</taxon>
        <taxon>Basidiomycota</taxon>
        <taxon>Agaricomycotina</taxon>
        <taxon>Agaricomycetes</taxon>
        <taxon>Agaricomycetidae</taxon>
        <taxon>Atheliales</taxon>
        <taxon>Atheliaceae</taxon>
        <taxon>Athelia</taxon>
    </lineage>
</organism>
<dbReference type="Pfam" id="PF13598">
    <property type="entry name" value="DUF4139"/>
    <property type="match status" value="1"/>
</dbReference>
<feature type="region of interest" description="Disordered" evidence="1">
    <location>
        <begin position="388"/>
        <end position="429"/>
    </location>
</feature>
<feature type="domain" description="DUF4139" evidence="2">
    <location>
        <begin position="188"/>
        <end position="659"/>
    </location>
</feature>
<keyword evidence="5" id="KW-1185">Reference proteome</keyword>
<evidence type="ECO:0000256" key="1">
    <source>
        <dbReference type="SAM" id="MobiDB-lite"/>
    </source>
</evidence>
<dbReference type="EMBL" id="KV417538">
    <property type="protein sequence ID" value="KZP22603.1"/>
    <property type="molecule type" value="Genomic_DNA"/>
</dbReference>
<dbReference type="STRING" id="436010.A0A166L5N3"/>
<dbReference type="OrthoDB" id="10068793at2759"/>
<evidence type="ECO:0000313" key="4">
    <source>
        <dbReference type="EMBL" id="KZP22603.1"/>
    </source>
</evidence>
<evidence type="ECO:0000313" key="5">
    <source>
        <dbReference type="Proteomes" id="UP000076532"/>
    </source>
</evidence>
<dbReference type="InterPro" id="IPR037291">
    <property type="entry name" value="DUF4139"/>
</dbReference>
<protein>
    <recommendedName>
        <fullName evidence="6">DUF4139 domain-containing protein</fullName>
    </recommendedName>
</protein>
<dbReference type="InterPro" id="IPR011935">
    <property type="entry name" value="CHP02231"/>
</dbReference>